<dbReference type="SUPFAM" id="SSF55826">
    <property type="entry name" value="YbaK/ProRS associated domain"/>
    <property type="match status" value="1"/>
</dbReference>
<sequence length="153" mass="16990">MDNPLTRVTHFVHQFDPSLTPIIMEEEMHTAEEAATAIGVETAQIAKSILFRSKDRYGLFVLAGDKRLPSAVVKQCLGGRKQKMATVEEVLAVTGFQIGAVCPFALREKIPIFIDTSLQRFHMFYTAAGVPESLLELTYDQLATMTKGTEIEL</sequence>
<name>A0A926N6B1_9BACL</name>
<dbReference type="RefSeq" id="WP_191142086.1">
    <property type="nucleotide sequence ID" value="NZ_JACXAH010000013.1"/>
</dbReference>
<dbReference type="PANTHER" id="PTHR30411">
    <property type="entry name" value="CYTOPLASMIC PROTEIN"/>
    <property type="match status" value="1"/>
</dbReference>
<feature type="domain" description="YbaK/aminoacyl-tRNA synthetase-associated" evidence="1">
    <location>
        <begin position="26"/>
        <end position="143"/>
    </location>
</feature>
<dbReference type="EMBL" id="JACXAH010000013">
    <property type="protein sequence ID" value="MBD1372679.1"/>
    <property type="molecule type" value="Genomic_DNA"/>
</dbReference>
<dbReference type="InterPro" id="IPR036754">
    <property type="entry name" value="YbaK/aa-tRNA-synt-asso_dom_sf"/>
</dbReference>
<dbReference type="CDD" id="cd04333">
    <property type="entry name" value="ProX_deacylase"/>
    <property type="match status" value="1"/>
</dbReference>
<reference evidence="2" key="1">
    <citation type="submission" date="2020-09" db="EMBL/GenBank/DDBJ databases">
        <title>A novel bacterium of genus Hazenella, isolated from South China Sea.</title>
        <authorList>
            <person name="Huang H."/>
            <person name="Mo K."/>
            <person name="Hu Y."/>
        </authorList>
    </citation>
    <scope>NUCLEOTIDE SEQUENCE</scope>
    <source>
        <strain evidence="2">IB182357</strain>
    </source>
</reference>
<accession>A0A926N6B1</accession>
<dbReference type="PANTHER" id="PTHR30411:SF1">
    <property type="entry name" value="CYTOPLASMIC PROTEIN"/>
    <property type="match status" value="1"/>
</dbReference>
<dbReference type="AlphaFoldDB" id="A0A926N6B1"/>
<keyword evidence="3" id="KW-1185">Reference proteome</keyword>
<gene>
    <name evidence="2" type="ORF">IC620_09960</name>
</gene>
<dbReference type="InterPro" id="IPR007214">
    <property type="entry name" value="YbaK/aa-tRNA-synth-assoc-dom"/>
</dbReference>
<proteinExistence type="predicted"/>
<comment type="caution">
    <text evidence="2">The sequence shown here is derived from an EMBL/GenBank/DDBJ whole genome shotgun (WGS) entry which is preliminary data.</text>
</comment>
<protein>
    <submittedName>
        <fullName evidence="2">YbaK/EbsC family protein</fullName>
    </submittedName>
</protein>
<evidence type="ECO:0000313" key="2">
    <source>
        <dbReference type="EMBL" id="MBD1372679.1"/>
    </source>
</evidence>
<dbReference type="GO" id="GO:0002161">
    <property type="term" value="F:aminoacyl-tRNA deacylase activity"/>
    <property type="evidence" value="ECO:0007669"/>
    <property type="project" value="InterPro"/>
</dbReference>
<evidence type="ECO:0000259" key="1">
    <source>
        <dbReference type="Pfam" id="PF04073"/>
    </source>
</evidence>
<evidence type="ECO:0000313" key="3">
    <source>
        <dbReference type="Proteomes" id="UP000661691"/>
    </source>
</evidence>
<dbReference type="Proteomes" id="UP000661691">
    <property type="component" value="Unassembled WGS sequence"/>
</dbReference>
<dbReference type="Pfam" id="PF04073">
    <property type="entry name" value="tRNA_edit"/>
    <property type="match status" value="1"/>
</dbReference>
<dbReference type="Gene3D" id="3.90.960.10">
    <property type="entry name" value="YbaK/aminoacyl-tRNA synthetase-associated domain"/>
    <property type="match status" value="1"/>
</dbReference>
<organism evidence="2 3">
    <name type="scientific">Polycladospora coralii</name>
    <dbReference type="NCBI Taxonomy" id="2771432"/>
    <lineage>
        <taxon>Bacteria</taxon>
        <taxon>Bacillati</taxon>
        <taxon>Bacillota</taxon>
        <taxon>Bacilli</taxon>
        <taxon>Bacillales</taxon>
        <taxon>Thermoactinomycetaceae</taxon>
        <taxon>Polycladospora</taxon>
    </lineage>
</organism>